<evidence type="ECO:0000313" key="1">
    <source>
        <dbReference type="EMBL" id="CCD55662.1"/>
    </source>
</evidence>
<organism evidence="1 2">
    <name type="scientific">Botryotinia fuckeliana (strain T4)</name>
    <name type="common">Noble rot fungus</name>
    <name type="synonym">Botrytis cinerea</name>
    <dbReference type="NCBI Taxonomy" id="999810"/>
    <lineage>
        <taxon>Eukaryota</taxon>
        <taxon>Fungi</taxon>
        <taxon>Dikarya</taxon>
        <taxon>Ascomycota</taxon>
        <taxon>Pezizomycotina</taxon>
        <taxon>Leotiomycetes</taxon>
        <taxon>Helotiales</taxon>
        <taxon>Sclerotiniaceae</taxon>
        <taxon>Botrytis</taxon>
    </lineage>
</organism>
<gene>
    <name evidence="1" type="ORF">BofuT4_uP154740.1</name>
</gene>
<protein>
    <submittedName>
        <fullName evidence="1">Uncharacterized protein</fullName>
    </submittedName>
</protein>
<dbReference type="AlphaFoldDB" id="G2YVL4"/>
<accession>G2YVL4</accession>
<proteinExistence type="predicted"/>
<reference evidence="2" key="1">
    <citation type="journal article" date="2011" name="PLoS Genet.">
        <title>Genomic analysis of the necrotrophic fungal pathogens Sclerotinia sclerotiorum and Botrytis cinerea.</title>
        <authorList>
            <person name="Amselem J."/>
            <person name="Cuomo C.A."/>
            <person name="van Kan J.A."/>
            <person name="Viaud M."/>
            <person name="Benito E.P."/>
            <person name="Couloux A."/>
            <person name="Coutinho P.M."/>
            <person name="de Vries R.P."/>
            <person name="Dyer P.S."/>
            <person name="Fillinger S."/>
            <person name="Fournier E."/>
            <person name="Gout L."/>
            <person name="Hahn M."/>
            <person name="Kohn L."/>
            <person name="Lapalu N."/>
            <person name="Plummer K.M."/>
            <person name="Pradier J.M."/>
            <person name="Quevillon E."/>
            <person name="Sharon A."/>
            <person name="Simon A."/>
            <person name="ten Have A."/>
            <person name="Tudzynski B."/>
            <person name="Tudzynski P."/>
            <person name="Wincker P."/>
            <person name="Andrew M."/>
            <person name="Anthouard V."/>
            <person name="Beever R.E."/>
            <person name="Beffa R."/>
            <person name="Benoit I."/>
            <person name="Bouzid O."/>
            <person name="Brault B."/>
            <person name="Chen Z."/>
            <person name="Choquer M."/>
            <person name="Collemare J."/>
            <person name="Cotton P."/>
            <person name="Danchin E.G."/>
            <person name="Da Silva C."/>
            <person name="Gautier A."/>
            <person name="Giraud C."/>
            <person name="Giraud T."/>
            <person name="Gonzalez C."/>
            <person name="Grossetete S."/>
            <person name="Guldener U."/>
            <person name="Henrissat B."/>
            <person name="Howlett B.J."/>
            <person name="Kodira C."/>
            <person name="Kretschmer M."/>
            <person name="Lappartient A."/>
            <person name="Leroch M."/>
            <person name="Levis C."/>
            <person name="Mauceli E."/>
            <person name="Neuveglise C."/>
            <person name="Oeser B."/>
            <person name="Pearson M."/>
            <person name="Poulain J."/>
            <person name="Poussereau N."/>
            <person name="Quesneville H."/>
            <person name="Rascle C."/>
            <person name="Schumacher J."/>
            <person name="Segurens B."/>
            <person name="Sexton A."/>
            <person name="Silva E."/>
            <person name="Sirven C."/>
            <person name="Soanes D.M."/>
            <person name="Talbot N.J."/>
            <person name="Templeton M."/>
            <person name="Yandava C."/>
            <person name="Yarden O."/>
            <person name="Zeng Q."/>
            <person name="Rollins J.A."/>
            <person name="Lebrun M.H."/>
            <person name="Dickman M."/>
        </authorList>
    </citation>
    <scope>NUCLEOTIDE SEQUENCE [LARGE SCALE GENOMIC DNA]</scope>
    <source>
        <strain evidence="2">T4</strain>
    </source>
</reference>
<dbReference type="InParanoid" id="G2YVL4"/>
<dbReference type="EMBL" id="FQ790356">
    <property type="protein sequence ID" value="CCD55662.1"/>
    <property type="molecule type" value="Genomic_DNA"/>
</dbReference>
<name>G2YVL4_BOTF4</name>
<dbReference type="HOGENOM" id="CLU_3124874_0_0_1"/>
<evidence type="ECO:0000313" key="2">
    <source>
        <dbReference type="Proteomes" id="UP000008177"/>
    </source>
</evidence>
<sequence>MTTRAPHHRAIDDARRFLIARAQFFELFLKLRKTQWAFSTSDVVWEIQAW</sequence>
<dbReference type="Proteomes" id="UP000008177">
    <property type="component" value="Unplaced contigs"/>
</dbReference>